<keyword evidence="5" id="KW-0964">Secreted</keyword>
<evidence type="ECO:0000256" key="7">
    <source>
        <dbReference type="SAM" id="Coils"/>
    </source>
</evidence>
<evidence type="ECO:0000259" key="10">
    <source>
        <dbReference type="Pfam" id="PF22638"/>
    </source>
</evidence>
<dbReference type="RefSeq" id="WP_078485647.1">
    <property type="nucleotide sequence ID" value="NZ_MPRJ01000003.1"/>
</dbReference>
<keyword evidence="11" id="KW-0282">Flagellum</keyword>
<dbReference type="SUPFAM" id="SSF64518">
    <property type="entry name" value="Phase 1 flagellin"/>
    <property type="match status" value="2"/>
</dbReference>
<sequence>MATIFGIGTSALLSYQRVLTTVGHNVANANTEGYSRQRVNLATRTPDLTPAGWMGNGVDAVSVQRFYDDFIATQMRGAQTAASEMETILEHAARLDNLLADPMVGLDPAIQRFFDAFQDVSDNPASTSARQVLLVEGESLADRFAYINRQYDQLRQDIYQEIKNAVTEINTLSDNLAEVNKAIVIAKAEGRGEPNDLLDQREMLLNDLSKFISVQTFMQDDGAMNVIIGQGQPLVVGFENAELTVEPNPVNPTSPNIELSIDDGASSIVVTNQISGGELGGLVRFREEYLDEGQSLLGKVAIGMVEMINDQHVQGIDLLNHFGGNFFQPISVSGAPNFYNTGTGDVSVTFSPSDLGDLTSSDYQLVRDDPLGPNTYTLTRLLDGTTTLINPASIPVIDGFQMTITPGAAVGDSFLIPPTRDAAGEVSMLITDVNRIAAAGALRGGAATDANGNPVNIGDASISGIATSSATGLSSATAMTLTFSADADGLGNPGFTIASTPAVVPSYVLYDPATESGGKTFPDGTVPGHFDPIGGLSFQIKGIPTAGDQFVVEFNAGGRTDNTNALALAGLQNELLMNGGTATFQDVYSELISDVGAKTHQAELNYMAQEGLLSSHTERLQEISGVNLDEEAANLARFQQAYQASAQIIQVANTLFESLLNSVGR</sequence>
<protein>
    <recommendedName>
        <fullName evidence="4">Flagellar hook-associated protein 1</fullName>
    </recommendedName>
</protein>
<dbReference type="PANTHER" id="PTHR30033:SF1">
    <property type="entry name" value="FLAGELLAR HOOK-ASSOCIATED PROTEIN 1"/>
    <property type="match status" value="1"/>
</dbReference>
<keyword evidence="6" id="KW-0975">Bacterial flagellum</keyword>
<dbReference type="GO" id="GO:0005198">
    <property type="term" value="F:structural molecule activity"/>
    <property type="evidence" value="ECO:0007669"/>
    <property type="project" value="InterPro"/>
</dbReference>
<feature type="domain" description="Flagellar basal-body/hook protein C-terminal" evidence="8">
    <location>
        <begin position="622"/>
        <end position="661"/>
    </location>
</feature>
<feature type="domain" description="Flagellar hook-associated protein 1 D2-like" evidence="9">
    <location>
        <begin position="339"/>
        <end position="418"/>
    </location>
</feature>
<comment type="subcellular location">
    <subcellularLocation>
        <location evidence="1">Bacterial flagellum</location>
    </subcellularLocation>
    <subcellularLocation>
        <location evidence="2">Secreted</location>
    </subcellularLocation>
</comment>
<dbReference type="GO" id="GO:0044780">
    <property type="term" value="P:bacterial-type flagellum assembly"/>
    <property type="evidence" value="ECO:0007669"/>
    <property type="project" value="InterPro"/>
</dbReference>
<evidence type="ECO:0000256" key="1">
    <source>
        <dbReference type="ARBA" id="ARBA00004365"/>
    </source>
</evidence>
<evidence type="ECO:0000259" key="9">
    <source>
        <dbReference type="Pfam" id="PF21158"/>
    </source>
</evidence>
<dbReference type="Pfam" id="PF06429">
    <property type="entry name" value="Flg_bbr_C"/>
    <property type="match status" value="1"/>
</dbReference>
<evidence type="ECO:0000313" key="12">
    <source>
        <dbReference type="Proteomes" id="UP000190896"/>
    </source>
</evidence>
<name>A0A1T2KXY7_9GAMM</name>
<dbReference type="AlphaFoldDB" id="A0A1T2KXY7"/>
<evidence type="ECO:0000256" key="6">
    <source>
        <dbReference type="ARBA" id="ARBA00023143"/>
    </source>
</evidence>
<organism evidence="11 12">
    <name type="scientific">Solemya velesiana gill symbiont</name>
    <dbReference type="NCBI Taxonomy" id="1918948"/>
    <lineage>
        <taxon>Bacteria</taxon>
        <taxon>Pseudomonadati</taxon>
        <taxon>Pseudomonadota</taxon>
        <taxon>Gammaproteobacteria</taxon>
        <taxon>sulfur-oxidizing symbionts</taxon>
    </lineage>
</organism>
<gene>
    <name evidence="11" type="ORF">BOW51_00865</name>
</gene>
<feature type="domain" description="Flagellar hook-associated protein FlgK helical" evidence="10">
    <location>
        <begin position="93"/>
        <end position="327"/>
    </location>
</feature>
<dbReference type="InterPro" id="IPR002371">
    <property type="entry name" value="FlgK"/>
</dbReference>
<dbReference type="PANTHER" id="PTHR30033">
    <property type="entry name" value="FLAGELLAR HOOK-ASSOCIATED PROTEIN 1"/>
    <property type="match status" value="1"/>
</dbReference>
<dbReference type="InterPro" id="IPR010930">
    <property type="entry name" value="Flg_bb/hook_C_dom"/>
</dbReference>
<evidence type="ECO:0000256" key="5">
    <source>
        <dbReference type="ARBA" id="ARBA00022525"/>
    </source>
</evidence>
<proteinExistence type="inferred from homology"/>
<keyword evidence="11" id="KW-0969">Cilium</keyword>
<evidence type="ECO:0000313" key="11">
    <source>
        <dbReference type="EMBL" id="OOZ37718.1"/>
    </source>
</evidence>
<reference evidence="11 12" key="1">
    <citation type="submission" date="2016-11" db="EMBL/GenBank/DDBJ databases">
        <title>Mixed transmission modes and dynamic genome evolution in an obligate animal-bacterial symbiosis.</title>
        <authorList>
            <person name="Russell S.L."/>
            <person name="Corbett-Detig R.B."/>
            <person name="Cavanaugh C.M."/>
        </authorList>
    </citation>
    <scope>NUCLEOTIDE SEQUENCE [LARGE SCALE GENOMIC DNA]</scope>
    <source>
        <strain evidence="11">Se-Cadez</strain>
    </source>
</reference>
<dbReference type="Pfam" id="PF22638">
    <property type="entry name" value="FlgK_D1"/>
    <property type="match status" value="1"/>
</dbReference>
<evidence type="ECO:0000256" key="3">
    <source>
        <dbReference type="ARBA" id="ARBA00009677"/>
    </source>
</evidence>
<dbReference type="InterPro" id="IPR053927">
    <property type="entry name" value="FlgK_helical"/>
</dbReference>
<feature type="coiled-coil region" evidence="7">
    <location>
        <begin position="162"/>
        <end position="189"/>
    </location>
</feature>
<dbReference type="InterPro" id="IPR049119">
    <property type="entry name" value="FlgK_D2-like"/>
</dbReference>
<dbReference type="PRINTS" id="PR01005">
    <property type="entry name" value="FLGHOOKAP1"/>
</dbReference>
<dbReference type="OrthoDB" id="9802553at2"/>
<evidence type="ECO:0000259" key="8">
    <source>
        <dbReference type="Pfam" id="PF06429"/>
    </source>
</evidence>
<dbReference type="GO" id="GO:0005576">
    <property type="term" value="C:extracellular region"/>
    <property type="evidence" value="ECO:0007669"/>
    <property type="project" value="UniProtKB-SubCell"/>
</dbReference>
<evidence type="ECO:0000256" key="4">
    <source>
        <dbReference type="ARBA" id="ARBA00016244"/>
    </source>
</evidence>
<keyword evidence="12" id="KW-1185">Reference proteome</keyword>
<dbReference type="EMBL" id="MPRJ01000003">
    <property type="protein sequence ID" value="OOZ37718.1"/>
    <property type="molecule type" value="Genomic_DNA"/>
</dbReference>
<comment type="similarity">
    <text evidence="3">Belongs to the flagella basal body rod proteins family.</text>
</comment>
<evidence type="ECO:0000256" key="2">
    <source>
        <dbReference type="ARBA" id="ARBA00004613"/>
    </source>
</evidence>
<dbReference type="Proteomes" id="UP000190896">
    <property type="component" value="Unassembled WGS sequence"/>
</dbReference>
<keyword evidence="7" id="KW-0175">Coiled coil</keyword>
<accession>A0A1T2KXY7</accession>
<dbReference type="NCBIfam" id="TIGR02492">
    <property type="entry name" value="flgK_ends"/>
    <property type="match status" value="1"/>
</dbReference>
<dbReference type="GO" id="GO:0009424">
    <property type="term" value="C:bacterial-type flagellum hook"/>
    <property type="evidence" value="ECO:0007669"/>
    <property type="project" value="InterPro"/>
</dbReference>
<dbReference type="Pfam" id="PF21158">
    <property type="entry name" value="flgK_1st_1"/>
    <property type="match status" value="1"/>
</dbReference>
<keyword evidence="11" id="KW-0966">Cell projection</keyword>
<comment type="caution">
    <text evidence="11">The sequence shown here is derived from an EMBL/GenBank/DDBJ whole genome shotgun (WGS) entry which is preliminary data.</text>
</comment>